<keyword evidence="1" id="KW-1133">Transmembrane helix</keyword>
<feature type="transmembrane region" description="Helical" evidence="1">
    <location>
        <begin position="80"/>
        <end position="99"/>
    </location>
</feature>
<dbReference type="EMBL" id="KC811120">
    <property type="protein sequence ID" value="AGQ19040.1"/>
    <property type="molecule type" value="Genomic_DNA"/>
</dbReference>
<feature type="transmembrane region" description="Helical" evidence="1">
    <location>
        <begin position="294"/>
        <end position="312"/>
    </location>
</feature>
<feature type="transmembrane region" description="Helical" evidence="1">
    <location>
        <begin position="111"/>
        <end position="131"/>
    </location>
</feature>
<name>S5DQB3_9ACTN</name>
<reference evidence="2" key="1">
    <citation type="journal article" date="2013" name="Sci. Rep.">
        <title>Metagenomics uncovers a new group of low GC and ultra-small marine Actinobacteria.</title>
        <authorList>
            <person name="Ghai R."/>
            <person name="Mizuno C.M."/>
            <person name="Picazo A."/>
            <person name="Camacho A."/>
            <person name="Rodriguez-Valera F."/>
        </authorList>
    </citation>
    <scope>NUCLEOTIDE SEQUENCE</scope>
</reference>
<feature type="transmembrane region" description="Helical" evidence="1">
    <location>
        <begin position="230"/>
        <end position="248"/>
    </location>
</feature>
<keyword evidence="1" id="KW-0472">Membrane</keyword>
<sequence>MFNKLSPTPITDKNHRRLLIFSMIWFFSGAWIDSSAHTYLIDDIETFFTPWHALLYSGYAFSVLVAMYIKNNMKDYKVDVGVLGAVVFGIGGASDAIWHTLFGIETGVEPLITPSHLMLFLGSFLMLDYVFTARPSKEKLDNAAIFSAATSYGLVMFITLFINPFLDIWSFIDREDELAAGSVILQAMLASFIFVYIIRFKVTAKQMSTIYLVSFLYISINPSLGEFDRTILICISGLIMAVLIYQITNWYQTTNHDRKIQISAALVAGSYGLVFVLHLLVFSSINEIDLTWRFYGLGGLVTTPLLFGYMLGNLGVSPTSGEVVN</sequence>
<feature type="transmembrane region" description="Helical" evidence="1">
    <location>
        <begin position="143"/>
        <end position="166"/>
    </location>
</feature>
<feature type="transmembrane region" description="Helical" evidence="1">
    <location>
        <begin position="47"/>
        <end position="68"/>
    </location>
</feature>
<proteinExistence type="predicted"/>
<evidence type="ECO:0000313" key="2">
    <source>
        <dbReference type="EMBL" id="AGQ19040.1"/>
    </source>
</evidence>
<protein>
    <submittedName>
        <fullName evidence="2">MedDCM-OCT-S30-C79-cds13</fullName>
    </submittedName>
</protein>
<accession>S5DQB3</accession>
<feature type="transmembrane region" description="Helical" evidence="1">
    <location>
        <begin position="260"/>
        <end position="282"/>
    </location>
</feature>
<feature type="transmembrane region" description="Helical" evidence="1">
    <location>
        <begin position="20"/>
        <end position="41"/>
    </location>
</feature>
<organism evidence="2">
    <name type="scientific">Candidatus Actinomarina minuta</name>
    <dbReference type="NCBI Taxonomy" id="1389454"/>
    <lineage>
        <taxon>Bacteria</taxon>
        <taxon>Bacillati</taxon>
        <taxon>Actinomycetota</taxon>
        <taxon>Actinomycetes</taxon>
        <taxon>Candidatus Actinomarinidae</taxon>
        <taxon>Candidatus Actinomarinales</taxon>
        <taxon>Candidatus Actinomarineae</taxon>
        <taxon>Candidatus Actinomarinaceae</taxon>
        <taxon>Candidatus Actinomarina</taxon>
    </lineage>
</organism>
<evidence type="ECO:0000256" key="1">
    <source>
        <dbReference type="SAM" id="Phobius"/>
    </source>
</evidence>
<dbReference type="AlphaFoldDB" id="S5DQB3"/>
<feature type="transmembrane region" description="Helical" evidence="1">
    <location>
        <begin position="178"/>
        <end position="198"/>
    </location>
</feature>
<keyword evidence="1" id="KW-0812">Transmembrane</keyword>